<dbReference type="EMBL" id="FAOP01000001">
    <property type="protein sequence ID" value="CUU00747.1"/>
    <property type="molecule type" value="Genomic_DNA"/>
</dbReference>
<dbReference type="AlphaFoldDB" id="A0A0P1P788"/>
<accession>A0A0P1LQX5</accession>
<dbReference type="STRING" id="1633631.GCA_001442925_00069"/>
<accession>A0A0P1LG20</accession>
<accession>A0A0N7MRS4</accession>
<reference evidence="2 3" key="1">
    <citation type="submission" date="2015-11" db="EMBL/GenBank/DDBJ databases">
        <authorList>
            <person name="Zhang Y."/>
            <person name="Guo Z."/>
        </authorList>
    </citation>
    <scope>NUCLEOTIDE SEQUENCE [LARGE SCALE GENOMIC DNA]</scope>
    <source>
        <strain evidence="2">JGI-4</strain>
    </source>
</reference>
<dbReference type="Proteomes" id="UP000182200">
    <property type="component" value="Unassembled WGS sequence"/>
</dbReference>
<accession>A0A0P1NZ33</accession>
<keyword evidence="4" id="KW-1185">Reference proteome</keyword>
<sequence length="292" mass="32914">MGSYRHIHFINFTCANKDKVKMRKILAFLIIMLFYSCERENLNVIDINFANPPIIKFAKIEPNEINLDTILVGAEKNPEDTLKIKFKATAIVYDKDGQGDIDETFCYAINPLRGITLVQIKLNKINDSTFYGEPEFKIKRKESGIYQVRIFSIDKNNFTSNEFYFNLNLYRGNRPPIISDLNAPDTVILQTQTVLIKITVKATDLDGDNDIKAVYFSSFKPDGSPSSGNPFQMYDDGNASGISGDERAGDGIYSIIIQLPPNTQKGTYRFEFQAIDKAGAVSNTITHFLSVI</sequence>
<reference evidence="1 4" key="2">
    <citation type="submission" date="2015-11" db="EMBL/GenBank/DDBJ databases">
        <authorList>
            <person name="Varghese N."/>
        </authorList>
    </citation>
    <scope>NUCLEOTIDE SEQUENCE [LARGE SCALE GENOMIC DNA]</scope>
    <source>
        <strain evidence="1 4">JGI-8</strain>
    </source>
</reference>
<accession>A0A0N7MVQ0</accession>
<dbReference type="Proteomes" id="UP000182011">
    <property type="component" value="Unassembled WGS sequence"/>
</dbReference>
<evidence type="ECO:0000313" key="4">
    <source>
        <dbReference type="Proteomes" id="UP000182200"/>
    </source>
</evidence>
<accession>A0A0P1LT52</accession>
<proteinExistence type="predicted"/>
<organism evidence="2 3">
    <name type="scientific">Candidatus Kryptonium thompsonii</name>
    <dbReference type="NCBI Taxonomy" id="1633631"/>
    <lineage>
        <taxon>Bacteria</taxon>
        <taxon>Pseudomonadati</taxon>
        <taxon>Candidatus Kryptoniota</taxon>
        <taxon>Candidatus Kryptonium</taxon>
    </lineage>
</organism>
<gene>
    <name evidence="2" type="ORF">JGI4_00069</name>
    <name evidence="1" type="ORF">JGI8_00710</name>
</gene>
<evidence type="ECO:0000313" key="3">
    <source>
        <dbReference type="Proteomes" id="UP000182011"/>
    </source>
</evidence>
<evidence type="ECO:0000313" key="1">
    <source>
        <dbReference type="EMBL" id="CUS83580.1"/>
    </source>
</evidence>
<evidence type="ECO:0000313" key="2">
    <source>
        <dbReference type="EMBL" id="CUU00747.1"/>
    </source>
</evidence>
<accession>A0A0P1M2U1</accession>
<accession>A0A0P1LAE4</accession>
<dbReference type="EMBL" id="CZVI01000007">
    <property type="protein sequence ID" value="CUS83580.1"/>
    <property type="molecule type" value="Genomic_DNA"/>
</dbReference>
<protein>
    <recommendedName>
        <fullName evidence="5">DUF4625 domain-containing protein</fullName>
    </recommendedName>
</protein>
<name>A0A0P1P788_9BACT</name>
<accession>A0A0P1P788</accession>
<accession>A0A0S4MQE3</accession>
<accession>A0A0P1LS98</accession>
<evidence type="ECO:0008006" key="5">
    <source>
        <dbReference type="Google" id="ProtNLM"/>
    </source>
</evidence>